<feature type="region of interest" description="Disordered" evidence="1">
    <location>
        <begin position="228"/>
        <end position="247"/>
    </location>
</feature>
<protein>
    <submittedName>
        <fullName evidence="2">SWF or SNF family helicase</fullName>
    </submittedName>
</protein>
<keyword evidence="2" id="KW-0067">ATP-binding</keyword>
<dbReference type="GO" id="GO:0004386">
    <property type="term" value="F:helicase activity"/>
    <property type="evidence" value="ECO:0007669"/>
    <property type="project" value="UniProtKB-KW"/>
</dbReference>
<keyword evidence="2" id="KW-0347">Helicase</keyword>
<evidence type="ECO:0000313" key="3">
    <source>
        <dbReference type="Proteomes" id="UP001550044"/>
    </source>
</evidence>
<dbReference type="Proteomes" id="UP001550044">
    <property type="component" value="Unassembled WGS sequence"/>
</dbReference>
<feature type="region of interest" description="Disordered" evidence="1">
    <location>
        <begin position="1"/>
        <end position="42"/>
    </location>
</feature>
<feature type="region of interest" description="Disordered" evidence="1">
    <location>
        <begin position="260"/>
        <end position="289"/>
    </location>
</feature>
<sequence>MSDTYETDGYPNPGHQGEEYDDDYEAEGRDPASRGAAVSAPGQERTFAALPPARGRGFAESWWGRAWLKALEDTALDGQQVKKGRRLAGEGRVGAVSVRPGRITAVVQDRDSTPYRSDVLLQQLSEEEWDRFLDMAVDRAGHIAALLDREMPPHLVEDAAAAGVDLLPGIGDLDPECTCEAWDHCPHSAALCYQVARLLDQDPFVLLLMRGRGERRVLDDLQARITARASERQPAESSRAEDRPARGVRADEAFAAQEILPPLPAPPPLPAEPGPPPSLDTETGPEPGLEPAALEVLATDSAVRAYRMLAEALSPDHGQQPVQAGLTPEQDAVRLAADARPEPWLMTRLAAGSGRQRAELDAAVRAWGYGGTAALTVFDEEWAPDPASHARALTRLAAAWEDGERPRLRAVRNRWTAAGGDAQLRYGRDGRWWPYRKERGRWIPAGPSDDDPAAALSEALGVTPPRPQGSGLLAIPCWHCDGPARPVER</sequence>
<evidence type="ECO:0000256" key="1">
    <source>
        <dbReference type="SAM" id="MobiDB-lite"/>
    </source>
</evidence>
<comment type="caution">
    <text evidence="2">The sequence shown here is derived from an EMBL/GenBank/DDBJ whole genome shotgun (WGS) entry which is preliminary data.</text>
</comment>
<dbReference type="PANTHER" id="PTHR38133:SF1">
    <property type="entry name" value="SLR1429 PROTEIN"/>
    <property type="match status" value="1"/>
</dbReference>
<dbReference type="EMBL" id="JBEXIP010000005">
    <property type="protein sequence ID" value="MET8432927.1"/>
    <property type="molecule type" value="Genomic_DNA"/>
</dbReference>
<keyword evidence="3" id="KW-1185">Reference proteome</keyword>
<organism evidence="2 3">
    <name type="scientific">Streptomyces sp. 900116325</name>
    <dbReference type="NCBI Taxonomy" id="3154295"/>
    <lineage>
        <taxon>Bacteria</taxon>
        <taxon>Bacillati</taxon>
        <taxon>Actinomycetota</taxon>
        <taxon>Actinomycetes</taxon>
        <taxon>Kitasatosporales</taxon>
        <taxon>Streptomycetaceae</taxon>
        <taxon>Streptomyces</taxon>
    </lineage>
</organism>
<feature type="region of interest" description="Disordered" evidence="1">
    <location>
        <begin position="443"/>
        <end position="465"/>
    </location>
</feature>
<keyword evidence="2" id="KW-0378">Hydrolase</keyword>
<feature type="compositionally biased region" description="Basic and acidic residues" evidence="1">
    <location>
        <begin position="229"/>
        <end position="247"/>
    </location>
</feature>
<dbReference type="PANTHER" id="PTHR38133">
    <property type="entry name" value="SLR1429 PROTEIN"/>
    <property type="match status" value="1"/>
</dbReference>
<reference evidence="2 3" key="1">
    <citation type="submission" date="2024-06" db="EMBL/GenBank/DDBJ databases">
        <title>The Natural Products Discovery Center: Release of the First 8490 Sequenced Strains for Exploring Actinobacteria Biosynthetic Diversity.</title>
        <authorList>
            <person name="Kalkreuter E."/>
            <person name="Kautsar S.A."/>
            <person name="Yang D."/>
            <person name="Bader C.D."/>
            <person name="Teijaro C.N."/>
            <person name="Fluegel L."/>
            <person name="Davis C.M."/>
            <person name="Simpson J.R."/>
            <person name="Lauterbach L."/>
            <person name="Steele A.D."/>
            <person name="Gui C."/>
            <person name="Meng S."/>
            <person name="Li G."/>
            <person name="Viehrig K."/>
            <person name="Ye F."/>
            <person name="Su P."/>
            <person name="Kiefer A.F."/>
            <person name="Nichols A."/>
            <person name="Cepeda A.J."/>
            <person name="Yan W."/>
            <person name="Fan B."/>
            <person name="Jiang Y."/>
            <person name="Adhikari A."/>
            <person name="Zheng C.-J."/>
            <person name="Schuster L."/>
            <person name="Cowan T.M."/>
            <person name="Smanski M.J."/>
            <person name="Chevrette M.G."/>
            <person name="De Carvalho L.P.S."/>
            <person name="Shen B."/>
        </authorList>
    </citation>
    <scope>NUCLEOTIDE SEQUENCE [LARGE SCALE GENOMIC DNA]</scope>
    <source>
        <strain evidence="2 3">NPDC005137</strain>
    </source>
</reference>
<name>A0ABV2U506_9ACTN</name>
<evidence type="ECO:0000313" key="2">
    <source>
        <dbReference type="EMBL" id="MET8432927.1"/>
    </source>
</evidence>
<proteinExistence type="predicted"/>
<dbReference type="RefSeq" id="WP_356674447.1">
    <property type="nucleotide sequence ID" value="NZ_JBEXEF010000183.1"/>
</dbReference>
<accession>A0ABV2U506</accession>
<gene>
    <name evidence="2" type="ORF">ABZV61_08965</name>
</gene>
<keyword evidence="2" id="KW-0547">Nucleotide-binding</keyword>
<feature type="compositionally biased region" description="Pro residues" evidence="1">
    <location>
        <begin position="261"/>
        <end position="278"/>
    </location>
</feature>